<dbReference type="SUPFAM" id="SSF53474">
    <property type="entry name" value="alpha/beta-Hydrolases"/>
    <property type="match status" value="1"/>
</dbReference>
<organism evidence="9 10">
    <name type="scientific">Hymenolepis diminuta</name>
    <name type="common">Rat tapeworm</name>
    <dbReference type="NCBI Taxonomy" id="6216"/>
    <lineage>
        <taxon>Eukaryota</taxon>
        <taxon>Metazoa</taxon>
        <taxon>Spiralia</taxon>
        <taxon>Lophotrochozoa</taxon>
        <taxon>Platyhelminthes</taxon>
        <taxon>Cestoda</taxon>
        <taxon>Eucestoda</taxon>
        <taxon>Cyclophyllidea</taxon>
        <taxon>Hymenolepididae</taxon>
        <taxon>Hymenolepis</taxon>
    </lineage>
</organism>
<gene>
    <name evidence="9" type="ORF">WMSIL1_LOCUS5682</name>
</gene>
<evidence type="ECO:0000256" key="4">
    <source>
        <dbReference type="ARBA" id="ARBA00049203"/>
    </source>
</evidence>
<dbReference type="InterPro" id="IPR000073">
    <property type="entry name" value="AB_hydrolase_1"/>
</dbReference>
<evidence type="ECO:0000256" key="7">
    <source>
        <dbReference type="SAM" id="MobiDB-lite"/>
    </source>
</evidence>
<sequence>MSELLRQHLGPKLKSSINVQNLVSKNTSFIPQKWNKYFNIRDDVEISSGTYRIYRRGVEGPLLFFIHGGGFSALSWSLLSKAITEDVRCQCLAVDMRGHGDTKCNDDSDYSIDTLANDIVQIIFAMFPTEAPPIILIGHSMGGAVSVHVAQKRAIPSFAGLVVIDVVEGTAVESLYSMTTFLRSRPQGFRSLTDAIAWSVKSGTIRNADSACVSFPGQLKRVSTGESATQELEKGTAIISATSFPTSHPPSGSASAKTTSVHHLSGVSEEEGDEKEHLGDEVGGPNVANHPLPSINRGNGEMKPSYACPPKARQPLMASHHLPPRGTSETHSQSHVDTYPAPAHSTTLTSSESGDAYTWRIDLMKTEPFWQGWFTNMSSLFLSVPEPKLLLIAGVERLDKELTIGQMQGKFQLKILPKAGHAIHEDSPDEVASCLAQFLLRNQFTGAKPNL</sequence>
<accession>A0A564YG44</accession>
<feature type="region of interest" description="Disordered" evidence="7">
    <location>
        <begin position="241"/>
        <end position="351"/>
    </location>
</feature>
<evidence type="ECO:0000256" key="1">
    <source>
        <dbReference type="ARBA" id="ARBA00008645"/>
    </source>
</evidence>
<feature type="compositionally biased region" description="Polar residues" evidence="7">
    <location>
        <begin position="327"/>
        <end position="336"/>
    </location>
</feature>
<keyword evidence="2 5" id="KW-0719">Serine esterase</keyword>
<feature type="active site" evidence="6">
    <location>
        <position position="140"/>
    </location>
</feature>
<dbReference type="Pfam" id="PF00561">
    <property type="entry name" value="Abhydrolase_1"/>
    <property type="match status" value="1"/>
</dbReference>
<proteinExistence type="inferred from homology"/>
<evidence type="ECO:0000313" key="10">
    <source>
        <dbReference type="Proteomes" id="UP000321570"/>
    </source>
</evidence>
<evidence type="ECO:0000256" key="6">
    <source>
        <dbReference type="PIRSR" id="PIRSR022950-1"/>
    </source>
</evidence>
<feature type="active site" evidence="6">
    <location>
        <position position="165"/>
    </location>
</feature>
<evidence type="ECO:0000256" key="5">
    <source>
        <dbReference type="PIRNR" id="PIRNR022950"/>
    </source>
</evidence>
<comment type="catalytic activity">
    <reaction evidence="4">
        <text>[phosphatase 2A protein]-C-terminal L-leucine methyl ester + H2O = [phosphatase 2A protein]-C-terminal L-leucine + methanol + H(+)</text>
        <dbReference type="Rhea" id="RHEA:48548"/>
        <dbReference type="Rhea" id="RHEA-COMP:12134"/>
        <dbReference type="Rhea" id="RHEA-COMP:12135"/>
        <dbReference type="ChEBI" id="CHEBI:15377"/>
        <dbReference type="ChEBI" id="CHEBI:15378"/>
        <dbReference type="ChEBI" id="CHEBI:17790"/>
        <dbReference type="ChEBI" id="CHEBI:90516"/>
        <dbReference type="ChEBI" id="CHEBI:90517"/>
        <dbReference type="EC" id="3.1.1.89"/>
    </reaction>
</comment>
<dbReference type="Gene3D" id="3.40.50.1820">
    <property type="entry name" value="alpha/beta hydrolase"/>
    <property type="match status" value="2"/>
</dbReference>
<evidence type="ECO:0000259" key="8">
    <source>
        <dbReference type="Pfam" id="PF00561"/>
    </source>
</evidence>
<evidence type="ECO:0000313" key="9">
    <source>
        <dbReference type="EMBL" id="VUZ45688.1"/>
    </source>
</evidence>
<evidence type="ECO:0000256" key="3">
    <source>
        <dbReference type="ARBA" id="ARBA00022801"/>
    </source>
</evidence>
<keyword evidence="10" id="KW-1185">Reference proteome</keyword>
<feature type="active site" evidence="6">
    <location>
        <position position="421"/>
    </location>
</feature>
<comment type="similarity">
    <text evidence="1 5">Belongs to the AB hydrolase superfamily.</text>
</comment>
<comment type="function">
    <text evidence="5">Demethylates proteins that have been reversibly carboxymethylated.</text>
</comment>
<reference evidence="9 10" key="1">
    <citation type="submission" date="2019-07" db="EMBL/GenBank/DDBJ databases">
        <authorList>
            <person name="Jastrzebski P J."/>
            <person name="Paukszto L."/>
            <person name="Jastrzebski P J."/>
        </authorList>
    </citation>
    <scope>NUCLEOTIDE SEQUENCE [LARGE SCALE GENOMIC DNA]</scope>
    <source>
        <strain evidence="9 10">WMS-il1</strain>
    </source>
</reference>
<feature type="domain" description="AB hydrolase-1" evidence="8">
    <location>
        <begin position="61"/>
        <end position="246"/>
    </location>
</feature>
<dbReference type="Proteomes" id="UP000321570">
    <property type="component" value="Unassembled WGS sequence"/>
</dbReference>
<keyword evidence="3 5" id="KW-0378">Hydrolase</keyword>
<dbReference type="PANTHER" id="PTHR14189">
    <property type="entry name" value="PROTEIN PHOSPHATASE METHYLESTERASE-1 RELATED"/>
    <property type="match status" value="1"/>
</dbReference>
<dbReference type="EC" id="3.1.1.-" evidence="5"/>
<dbReference type="EMBL" id="CABIJS010000188">
    <property type="protein sequence ID" value="VUZ45688.1"/>
    <property type="molecule type" value="Genomic_DNA"/>
</dbReference>
<evidence type="ECO:0000256" key="2">
    <source>
        <dbReference type="ARBA" id="ARBA00022487"/>
    </source>
</evidence>
<dbReference type="GO" id="GO:0051723">
    <property type="term" value="F:protein methylesterase activity"/>
    <property type="evidence" value="ECO:0007669"/>
    <property type="project" value="UniProtKB-EC"/>
</dbReference>
<dbReference type="PIRSF" id="PIRSF022950">
    <property type="entry name" value="PPase_methylesterase_euk"/>
    <property type="match status" value="1"/>
</dbReference>
<protein>
    <recommendedName>
        <fullName evidence="5">Protein phosphatase methylesterase 1</fullName>
        <shortName evidence="5">PME-1</shortName>
        <ecNumber evidence="5">3.1.1.-</ecNumber>
    </recommendedName>
</protein>
<dbReference type="AlphaFoldDB" id="A0A564YG44"/>
<dbReference type="InterPro" id="IPR029058">
    <property type="entry name" value="AB_hydrolase_fold"/>
</dbReference>
<dbReference type="InterPro" id="IPR016812">
    <property type="entry name" value="PPase_methylesterase_euk"/>
</dbReference>
<dbReference type="PANTHER" id="PTHR14189:SF0">
    <property type="entry name" value="PROTEIN PHOSPHATASE METHYLESTERASE 1"/>
    <property type="match status" value="1"/>
</dbReference>
<name>A0A564YG44_HYMDI</name>
<feature type="compositionally biased region" description="Polar residues" evidence="7">
    <location>
        <begin position="241"/>
        <end position="262"/>
    </location>
</feature>